<name>A0A2U1PEY8_ARTAN</name>
<evidence type="ECO:0000313" key="3">
    <source>
        <dbReference type="Proteomes" id="UP000245207"/>
    </source>
</evidence>
<dbReference type="STRING" id="35608.A0A2U1PEY8"/>
<keyword evidence="2" id="KW-0548">Nucleotidyltransferase</keyword>
<dbReference type="PANTHER" id="PTHR33116:SF84">
    <property type="entry name" value="RNA-DIRECTED DNA POLYMERASE"/>
    <property type="match status" value="1"/>
</dbReference>
<comment type="caution">
    <text evidence="2">The sequence shown here is derived from an EMBL/GenBank/DDBJ whole genome shotgun (WGS) entry which is preliminary data.</text>
</comment>
<dbReference type="AlphaFoldDB" id="A0A2U1PEY8"/>
<evidence type="ECO:0000313" key="2">
    <source>
        <dbReference type="EMBL" id="PWA84315.1"/>
    </source>
</evidence>
<keyword evidence="2" id="KW-0808">Transferase</keyword>
<accession>A0A2U1PEY8</accession>
<keyword evidence="2" id="KW-0695">RNA-directed DNA polymerase</keyword>
<dbReference type="Proteomes" id="UP000245207">
    <property type="component" value="Unassembled WGS sequence"/>
</dbReference>
<reference evidence="2 3" key="1">
    <citation type="journal article" date="2018" name="Mol. Plant">
        <title>The genome of Artemisia annua provides insight into the evolution of Asteraceae family and artemisinin biosynthesis.</title>
        <authorList>
            <person name="Shen Q."/>
            <person name="Zhang L."/>
            <person name="Liao Z."/>
            <person name="Wang S."/>
            <person name="Yan T."/>
            <person name="Shi P."/>
            <person name="Liu M."/>
            <person name="Fu X."/>
            <person name="Pan Q."/>
            <person name="Wang Y."/>
            <person name="Lv Z."/>
            <person name="Lu X."/>
            <person name="Zhang F."/>
            <person name="Jiang W."/>
            <person name="Ma Y."/>
            <person name="Chen M."/>
            <person name="Hao X."/>
            <person name="Li L."/>
            <person name="Tang Y."/>
            <person name="Lv G."/>
            <person name="Zhou Y."/>
            <person name="Sun X."/>
            <person name="Brodelius P.E."/>
            <person name="Rose J.K.C."/>
            <person name="Tang K."/>
        </authorList>
    </citation>
    <scope>NUCLEOTIDE SEQUENCE [LARGE SCALE GENOMIC DNA]</scope>
    <source>
        <strain evidence="3">cv. Huhao1</strain>
        <tissue evidence="2">Leaf</tissue>
    </source>
</reference>
<dbReference type="GO" id="GO:0003964">
    <property type="term" value="F:RNA-directed DNA polymerase activity"/>
    <property type="evidence" value="ECO:0007669"/>
    <property type="project" value="UniProtKB-KW"/>
</dbReference>
<feature type="domain" description="Reverse transcriptase zinc-binding" evidence="1">
    <location>
        <begin position="2"/>
        <end position="27"/>
    </location>
</feature>
<organism evidence="2 3">
    <name type="scientific">Artemisia annua</name>
    <name type="common">Sweet wormwood</name>
    <dbReference type="NCBI Taxonomy" id="35608"/>
    <lineage>
        <taxon>Eukaryota</taxon>
        <taxon>Viridiplantae</taxon>
        <taxon>Streptophyta</taxon>
        <taxon>Embryophyta</taxon>
        <taxon>Tracheophyta</taxon>
        <taxon>Spermatophyta</taxon>
        <taxon>Magnoliopsida</taxon>
        <taxon>eudicotyledons</taxon>
        <taxon>Gunneridae</taxon>
        <taxon>Pentapetalae</taxon>
        <taxon>asterids</taxon>
        <taxon>campanulids</taxon>
        <taxon>Asterales</taxon>
        <taxon>Asteraceae</taxon>
        <taxon>Asteroideae</taxon>
        <taxon>Anthemideae</taxon>
        <taxon>Artemisiinae</taxon>
        <taxon>Artemisia</taxon>
    </lineage>
</organism>
<proteinExistence type="predicted"/>
<dbReference type="InterPro" id="IPR026960">
    <property type="entry name" value="RVT-Znf"/>
</dbReference>
<evidence type="ECO:0000259" key="1">
    <source>
        <dbReference type="Pfam" id="PF13966"/>
    </source>
</evidence>
<dbReference type="EMBL" id="PKPP01001241">
    <property type="protein sequence ID" value="PWA84315.1"/>
    <property type="molecule type" value="Genomic_DNA"/>
</dbReference>
<gene>
    <name evidence="2" type="ORF">CTI12_AA068830</name>
</gene>
<dbReference type="Pfam" id="PF13966">
    <property type="entry name" value="zf-RVT"/>
    <property type="match status" value="1"/>
</dbReference>
<protein>
    <submittedName>
        <fullName evidence="2">Reverse transcriptase zinc-binding domain-containing protein</fullName>
    </submittedName>
</protein>
<dbReference type="PANTHER" id="PTHR33116">
    <property type="entry name" value="REVERSE TRANSCRIPTASE ZINC-BINDING DOMAIN-CONTAINING PROTEIN-RELATED-RELATED"/>
    <property type="match status" value="1"/>
</dbReference>
<sequence>MTCFLCNQQTESHSHLFFSCSFSKRLWERLKPHSKLEGISNDWACIISSIVLKPATNTIWSVIQRLVLGACVYVVWAERNKRSFDKIFSDDESVFKSVVGIFRLRLMGLNLKYTSDVVNAARLWDFHLNRNVHHRVSVLMYKYAGFWLCSDMVILKEAITIGELCVGGLVAENQEPACCLG</sequence>
<keyword evidence="3" id="KW-1185">Reference proteome</keyword>
<dbReference type="OrthoDB" id="1938430at2759"/>